<dbReference type="Proteomes" id="UP001602245">
    <property type="component" value="Unassembled WGS sequence"/>
</dbReference>
<accession>A0ABW6W8S4</accession>
<sequence length="98" mass="10322">MLTDLPAARGLDWSPRGNTIAVVAAGDLWLVDAVTGAKRQVTNTPDVAEENPVWSPDGQVVRERPADLADDRRGHTTALDRGDGRPAQLASGGLAPPM</sequence>
<feature type="region of interest" description="Disordered" evidence="1">
    <location>
        <begin position="42"/>
        <end position="98"/>
    </location>
</feature>
<dbReference type="InterPro" id="IPR011042">
    <property type="entry name" value="6-blade_b-propeller_TolB-like"/>
</dbReference>
<reference evidence="2 3" key="1">
    <citation type="submission" date="2024-10" db="EMBL/GenBank/DDBJ databases">
        <title>The Natural Products Discovery Center: Release of the First 8490 Sequenced Strains for Exploring Actinobacteria Biosynthetic Diversity.</title>
        <authorList>
            <person name="Kalkreuter E."/>
            <person name="Kautsar S.A."/>
            <person name="Yang D."/>
            <person name="Bader C.D."/>
            <person name="Teijaro C.N."/>
            <person name="Fluegel L."/>
            <person name="Davis C.M."/>
            <person name="Simpson J.R."/>
            <person name="Lauterbach L."/>
            <person name="Steele A.D."/>
            <person name="Gui C."/>
            <person name="Meng S."/>
            <person name="Li G."/>
            <person name="Viehrig K."/>
            <person name="Ye F."/>
            <person name="Su P."/>
            <person name="Kiefer A.F."/>
            <person name="Nichols A."/>
            <person name="Cepeda A.J."/>
            <person name="Yan W."/>
            <person name="Fan B."/>
            <person name="Jiang Y."/>
            <person name="Adhikari A."/>
            <person name="Zheng C.-J."/>
            <person name="Schuster L."/>
            <person name="Cowan T.M."/>
            <person name="Smanski M.J."/>
            <person name="Chevrette M.G."/>
            <person name="De Carvalho L.P.S."/>
            <person name="Shen B."/>
        </authorList>
    </citation>
    <scope>NUCLEOTIDE SEQUENCE [LARGE SCALE GENOMIC DNA]</scope>
    <source>
        <strain evidence="2 3">NPDC000087</strain>
    </source>
</reference>
<evidence type="ECO:0000256" key="1">
    <source>
        <dbReference type="SAM" id="MobiDB-lite"/>
    </source>
</evidence>
<evidence type="ECO:0000313" key="3">
    <source>
        <dbReference type="Proteomes" id="UP001602245"/>
    </source>
</evidence>
<dbReference type="SUPFAM" id="SSF82171">
    <property type="entry name" value="DPP6 N-terminal domain-like"/>
    <property type="match status" value="1"/>
</dbReference>
<keyword evidence="3" id="KW-1185">Reference proteome</keyword>
<feature type="compositionally biased region" description="Basic and acidic residues" evidence="1">
    <location>
        <begin position="60"/>
        <end position="84"/>
    </location>
</feature>
<proteinExistence type="predicted"/>
<comment type="caution">
    <text evidence="2">The sequence shown here is derived from an EMBL/GenBank/DDBJ whole genome shotgun (WGS) entry which is preliminary data.</text>
</comment>
<protein>
    <submittedName>
        <fullName evidence="2">PD40 domain-containing protein</fullName>
    </submittedName>
</protein>
<evidence type="ECO:0000313" key="2">
    <source>
        <dbReference type="EMBL" id="MFF5289109.1"/>
    </source>
</evidence>
<dbReference type="Gene3D" id="2.120.10.30">
    <property type="entry name" value="TolB, C-terminal domain"/>
    <property type="match status" value="1"/>
</dbReference>
<dbReference type="RefSeq" id="WP_020509455.1">
    <property type="nucleotide sequence ID" value="NZ_JBIAZU010000001.1"/>
</dbReference>
<dbReference type="EMBL" id="JBIAZU010000001">
    <property type="protein sequence ID" value="MFF5289109.1"/>
    <property type="molecule type" value="Genomic_DNA"/>
</dbReference>
<gene>
    <name evidence="2" type="ORF">ACFY35_06715</name>
</gene>
<organism evidence="2 3">
    <name type="scientific">Paractinoplanes globisporus</name>
    <dbReference type="NCBI Taxonomy" id="113565"/>
    <lineage>
        <taxon>Bacteria</taxon>
        <taxon>Bacillati</taxon>
        <taxon>Actinomycetota</taxon>
        <taxon>Actinomycetes</taxon>
        <taxon>Micromonosporales</taxon>
        <taxon>Micromonosporaceae</taxon>
        <taxon>Paractinoplanes</taxon>
    </lineage>
</organism>
<name>A0ABW6W8S4_9ACTN</name>